<reference evidence="8 9" key="1">
    <citation type="submission" date="2023-08" db="EMBL/GenBank/DDBJ databases">
        <title>Streptococcus ruminantium-associated sheep mastitis outbreak detected in Italy is distinct from bovine isolates.</title>
        <authorList>
            <person name="Rosa M.N."/>
            <person name="Vezina B."/>
            <person name="Tola S."/>
        </authorList>
    </citation>
    <scope>NUCLEOTIDE SEQUENCE [LARGE SCALE GENOMIC DNA]</scope>
    <source>
        <strain evidence="8 9">OM6730</strain>
    </source>
</reference>
<feature type="chain" id="PRO_5045005844" description="Serine protease" evidence="6">
    <location>
        <begin position="21"/>
        <end position="264"/>
    </location>
</feature>
<sequence>MSKKVAAIVAFLLFCVSCRAPVTIVTASVREPLTNEERLVAPHHLIYPLTIDKSENGSMRCTGTYIGNNHFLTAGHCMTDRNGRINSTKSATVETNADSHTVAFKMYKKTIFHKKPFKPMQNYAGFHDFKNDVGLIKVTEPSSIPLDTSTTPLTVHKNLQSLVGKTVSTIGYSRYFKGDMTKTQGTVLNVEEDGTLTVDFYIAEQNSGSPVYYNGKMIGIVTGAANVTDCQDVPMCSKATITPFTMDMKSKLFDRNGISVSVAE</sequence>
<gene>
    <name evidence="8" type="ORF">RFF62_03140</name>
</gene>
<dbReference type="RefSeq" id="WP_024532136.1">
    <property type="nucleotide sequence ID" value="NZ_BCEX01000018.1"/>
</dbReference>
<dbReference type="PROSITE" id="PS00134">
    <property type="entry name" value="TRYPSIN_HIS"/>
    <property type="match status" value="1"/>
</dbReference>
<dbReference type="PRINTS" id="PR00839">
    <property type="entry name" value="V8PROTEASE"/>
</dbReference>
<dbReference type="Pfam" id="PF00089">
    <property type="entry name" value="Trypsin"/>
    <property type="match status" value="1"/>
</dbReference>
<keyword evidence="2 6" id="KW-0645">Protease</keyword>
<evidence type="ECO:0000259" key="7">
    <source>
        <dbReference type="Pfam" id="PF00089"/>
    </source>
</evidence>
<evidence type="ECO:0000256" key="2">
    <source>
        <dbReference type="ARBA" id="ARBA00022670"/>
    </source>
</evidence>
<feature type="domain" description="Peptidase S1" evidence="7">
    <location>
        <begin position="56"/>
        <end position="225"/>
    </location>
</feature>
<dbReference type="InterPro" id="IPR018114">
    <property type="entry name" value="TRYPSIN_HIS"/>
</dbReference>
<dbReference type="GO" id="GO:0016787">
    <property type="term" value="F:hydrolase activity"/>
    <property type="evidence" value="ECO:0007669"/>
    <property type="project" value="UniProtKB-KW"/>
</dbReference>
<keyword evidence="3 6" id="KW-0732">Signal</keyword>
<evidence type="ECO:0000256" key="4">
    <source>
        <dbReference type="ARBA" id="ARBA00022801"/>
    </source>
</evidence>
<dbReference type="EMBL" id="JAVIBX010000007">
    <property type="protein sequence ID" value="MDQ8832790.1"/>
    <property type="molecule type" value="Genomic_DNA"/>
</dbReference>
<dbReference type="PANTHER" id="PTHR15462:SF8">
    <property type="entry name" value="SERINE PROTEASE"/>
    <property type="match status" value="1"/>
</dbReference>
<evidence type="ECO:0000313" key="9">
    <source>
        <dbReference type="Proteomes" id="UP001228446"/>
    </source>
</evidence>
<dbReference type="PANTHER" id="PTHR15462">
    <property type="entry name" value="SERINE PROTEASE"/>
    <property type="match status" value="1"/>
</dbReference>
<evidence type="ECO:0000313" key="8">
    <source>
        <dbReference type="EMBL" id="MDQ8832790.1"/>
    </source>
</evidence>
<dbReference type="SUPFAM" id="SSF50494">
    <property type="entry name" value="Trypsin-like serine proteases"/>
    <property type="match status" value="1"/>
</dbReference>
<dbReference type="InterPro" id="IPR001254">
    <property type="entry name" value="Trypsin_dom"/>
</dbReference>
<keyword evidence="5 6" id="KW-0720">Serine protease</keyword>
<dbReference type="Proteomes" id="UP001228446">
    <property type="component" value="Unassembled WGS sequence"/>
</dbReference>
<organism evidence="8 9">
    <name type="scientific">Streptococcus ruminantium</name>
    <dbReference type="NCBI Taxonomy" id="1917441"/>
    <lineage>
        <taxon>Bacteria</taxon>
        <taxon>Bacillati</taxon>
        <taxon>Bacillota</taxon>
        <taxon>Bacilli</taxon>
        <taxon>Lactobacillales</taxon>
        <taxon>Streptococcaceae</taxon>
        <taxon>Streptococcus</taxon>
    </lineage>
</organism>
<dbReference type="EC" id="3.4.21.-" evidence="6"/>
<dbReference type="InterPro" id="IPR009003">
    <property type="entry name" value="Peptidase_S1_PA"/>
</dbReference>
<feature type="signal peptide" evidence="6">
    <location>
        <begin position="1"/>
        <end position="20"/>
    </location>
</feature>
<keyword evidence="9" id="KW-1185">Reference proteome</keyword>
<name>A0ABU1B2N5_9STRE</name>
<proteinExistence type="inferred from homology"/>
<keyword evidence="4 6" id="KW-0378">Hydrolase</keyword>
<dbReference type="InterPro" id="IPR050966">
    <property type="entry name" value="Glutamyl_endopeptidase"/>
</dbReference>
<evidence type="ECO:0000256" key="1">
    <source>
        <dbReference type="ARBA" id="ARBA00008764"/>
    </source>
</evidence>
<protein>
    <recommendedName>
        <fullName evidence="6">Serine protease</fullName>
        <ecNumber evidence="6">3.4.21.-</ecNumber>
    </recommendedName>
</protein>
<evidence type="ECO:0000256" key="6">
    <source>
        <dbReference type="RuleBase" id="RU004296"/>
    </source>
</evidence>
<dbReference type="Gene3D" id="2.40.10.10">
    <property type="entry name" value="Trypsin-like serine proteases"/>
    <property type="match status" value="2"/>
</dbReference>
<evidence type="ECO:0000256" key="3">
    <source>
        <dbReference type="ARBA" id="ARBA00022729"/>
    </source>
</evidence>
<evidence type="ECO:0000256" key="5">
    <source>
        <dbReference type="ARBA" id="ARBA00022825"/>
    </source>
</evidence>
<comment type="similarity">
    <text evidence="1 6">Belongs to the peptidase S1B family.</text>
</comment>
<dbReference type="InterPro" id="IPR043504">
    <property type="entry name" value="Peptidase_S1_PA_chymotrypsin"/>
</dbReference>
<comment type="caution">
    <text evidence="8">The sequence shown here is derived from an EMBL/GenBank/DDBJ whole genome shotgun (WGS) entry which is preliminary data.</text>
</comment>
<accession>A0ABU1B2N5</accession>
<dbReference type="InterPro" id="IPR008256">
    <property type="entry name" value="Peptidase_S1B"/>
</dbReference>